<evidence type="ECO:0000313" key="2">
    <source>
        <dbReference type="Proteomes" id="UP001155901"/>
    </source>
</evidence>
<dbReference type="InterPro" id="IPR010069">
    <property type="entry name" value="CdiA_FHA1_rpt"/>
</dbReference>
<dbReference type="NCBIfam" id="TIGR01731">
    <property type="entry name" value="fil_hemag_20aa"/>
    <property type="match status" value="2"/>
</dbReference>
<dbReference type="AlphaFoldDB" id="A0AA41HJW9"/>
<proteinExistence type="predicted"/>
<sequence>AGTLRNLTGGSVLSGQRMGLDVAQQLDNQGIVNSGGTLTFNQATAIVNNSGQIVSAGQATIAAGVLNNDGGRIATLRDSGASIV</sequence>
<feature type="non-terminal residue" evidence="1">
    <location>
        <position position="84"/>
    </location>
</feature>
<evidence type="ECO:0008006" key="3">
    <source>
        <dbReference type="Google" id="ProtNLM"/>
    </source>
</evidence>
<comment type="caution">
    <text evidence="1">The sequence shown here is derived from an EMBL/GenBank/DDBJ whole genome shotgun (WGS) entry which is preliminary data.</text>
</comment>
<reference evidence="1" key="1">
    <citation type="submission" date="2021-07" db="EMBL/GenBank/DDBJ databases">
        <title>Characterization of violacein-producing bacteria and related species.</title>
        <authorList>
            <person name="Wilson H.S."/>
            <person name="De Leon M.E."/>
        </authorList>
    </citation>
    <scope>NUCLEOTIDE SEQUENCE</scope>
    <source>
        <strain evidence="1">HSC-15S17</strain>
    </source>
</reference>
<dbReference type="EMBL" id="JAHTGR010000241">
    <property type="protein sequence ID" value="MBV6325879.1"/>
    <property type="molecule type" value="Genomic_DNA"/>
</dbReference>
<evidence type="ECO:0000313" key="1">
    <source>
        <dbReference type="EMBL" id="MBV6325879.1"/>
    </source>
</evidence>
<organism evidence="1 2">
    <name type="scientific">Duganella violaceipulchra</name>
    <dbReference type="NCBI Taxonomy" id="2849652"/>
    <lineage>
        <taxon>Bacteria</taxon>
        <taxon>Pseudomonadati</taxon>
        <taxon>Pseudomonadota</taxon>
        <taxon>Betaproteobacteria</taxon>
        <taxon>Burkholderiales</taxon>
        <taxon>Oxalobacteraceae</taxon>
        <taxon>Telluria group</taxon>
        <taxon>Duganella</taxon>
    </lineage>
</organism>
<protein>
    <recommendedName>
        <fullName evidence="3">Filamentous hemagglutinin, intein-containing</fullName>
    </recommendedName>
</protein>
<gene>
    <name evidence="1" type="ORF">KVP70_33890</name>
</gene>
<feature type="non-terminal residue" evidence="1">
    <location>
        <position position="1"/>
    </location>
</feature>
<dbReference type="RefSeq" id="WP_217946804.1">
    <property type="nucleotide sequence ID" value="NZ_JAHTGR010000241.1"/>
</dbReference>
<accession>A0AA41HJW9</accession>
<name>A0AA41HJW9_9BURK</name>
<dbReference type="Proteomes" id="UP001155901">
    <property type="component" value="Unassembled WGS sequence"/>
</dbReference>